<dbReference type="EMBL" id="FTNO01000002">
    <property type="protein sequence ID" value="SIR45997.1"/>
    <property type="molecule type" value="Genomic_DNA"/>
</dbReference>
<evidence type="ECO:0000313" key="8">
    <source>
        <dbReference type="EMBL" id="SIR45997.1"/>
    </source>
</evidence>
<dbReference type="GO" id="GO:0004497">
    <property type="term" value="F:monooxygenase activity"/>
    <property type="evidence" value="ECO:0007669"/>
    <property type="project" value="UniProtKB-KW"/>
</dbReference>
<evidence type="ECO:0000256" key="6">
    <source>
        <dbReference type="ARBA" id="ARBA00023033"/>
    </source>
</evidence>
<dbReference type="Gene3D" id="1.10.630.10">
    <property type="entry name" value="Cytochrome P450"/>
    <property type="match status" value="1"/>
</dbReference>
<keyword evidence="5 7" id="KW-0408">Iron</keyword>
<dbReference type="SUPFAM" id="SSF48264">
    <property type="entry name" value="Cytochrome P450"/>
    <property type="match status" value="1"/>
</dbReference>
<dbReference type="PROSITE" id="PS00086">
    <property type="entry name" value="CYTOCHROME_P450"/>
    <property type="match status" value="1"/>
</dbReference>
<reference evidence="9" key="1">
    <citation type="submission" date="2017-01" db="EMBL/GenBank/DDBJ databases">
        <authorList>
            <person name="Varghese N."/>
            <person name="Submissions S."/>
        </authorList>
    </citation>
    <scope>NUCLEOTIDE SEQUENCE [LARGE SCALE GENOMIC DNA]</scope>
    <source>
        <strain evidence="9">CGMCC 1.7737</strain>
    </source>
</reference>
<evidence type="ECO:0000256" key="2">
    <source>
        <dbReference type="ARBA" id="ARBA00022617"/>
    </source>
</evidence>
<protein>
    <submittedName>
        <fullName evidence="8">Cytochrome P450</fullName>
    </submittedName>
</protein>
<dbReference type="GO" id="GO:0016705">
    <property type="term" value="F:oxidoreductase activity, acting on paired donors, with incorporation or reduction of molecular oxygen"/>
    <property type="evidence" value="ECO:0007669"/>
    <property type="project" value="InterPro"/>
</dbReference>
<evidence type="ECO:0000256" key="1">
    <source>
        <dbReference type="ARBA" id="ARBA00010617"/>
    </source>
</evidence>
<proteinExistence type="inferred from homology"/>
<dbReference type="Proteomes" id="UP000186914">
    <property type="component" value="Unassembled WGS sequence"/>
</dbReference>
<keyword evidence="9" id="KW-1185">Reference proteome</keyword>
<dbReference type="InterPro" id="IPR001128">
    <property type="entry name" value="Cyt_P450"/>
</dbReference>
<keyword evidence="6 7" id="KW-0503">Monooxygenase</keyword>
<keyword evidence="4 7" id="KW-0560">Oxidoreductase</keyword>
<dbReference type="GO" id="GO:0005506">
    <property type="term" value="F:iron ion binding"/>
    <property type="evidence" value="ECO:0007669"/>
    <property type="project" value="InterPro"/>
</dbReference>
<dbReference type="GO" id="GO:0020037">
    <property type="term" value="F:heme binding"/>
    <property type="evidence" value="ECO:0007669"/>
    <property type="project" value="InterPro"/>
</dbReference>
<sequence length="439" mass="49609">MADRVPSGPEGVPFLGSSLHYADDPLGFMERVADEYGDVARIDVYSQEVYQVTDPDAIRRVLVTNAENYKKPSLGGDEGLGGLLGDGLLTSNGAHWQRQRKVMQPSFFGDKLDDYADIIVRDSETLADSWYDGKHVDIHREMSELTLRIVVESLLGARIDGMERTIREALLEVGERFRPGPQGFVPEEIPTPRNVRYRRSVEILDRILRDIRRQHEVHGEADDLLGKLLGEEESGMLGKEQVRNEMMTMLLAGHDTTALTLTYAWYLLATHPEAKNRFHDELDSVVDGSPTVADLAELDFLEQVVMETMRLYPPAYVIYRQAENEDTLAGFHIPADTVVAAPQWVVHRDGRFFDDPEAFRPERWTTEFRRELPDFAYFPFGGGPRKCIGDGFAMREAKLVLATLGTQFDFELVSDAPLSLVPFVTIHPENPVEMTVRAR</sequence>
<organism evidence="8 9">
    <name type="scientific">Haladaptatus litoreus</name>
    <dbReference type="NCBI Taxonomy" id="553468"/>
    <lineage>
        <taxon>Archaea</taxon>
        <taxon>Methanobacteriati</taxon>
        <taxon>Methanobacteriota</taxon>
        <taxon>Stenosarchaea group</taxon>
        <taxon>Halobacteria</taxon>
        <taxon>Halobacteriales</taxon>
        <taxon>Haladaptataceae</taxon>
        <taxon>Haladaptatus</taxon>
    </lineage>
</organism>
<name>A0A1N7B402_9EURY</name>
<dbReference type="AlphaFoldDB" id="A0A1N7B402"/>
<dbReference type="PRINTS" id="PR00463">
    <property type="entry name" value="EP450I"/>
</dbReference>
<evidence type="ECO:0000256" key="4">
    <source>
        <dbReference type="ARBA" id="ARBA00023002"/>
    </source>
</evidence>
<accession>A0A1N7B402</accession>
<gene>
    <name evidence="8" type="ORF">SAMN05421858_2319</name>
</gene>
<evidence type="ECO:0000256" key="7">
    <source>
        <dbReference type="RuleBase" id="RU000461"/>
    </source>
</evidence>
<dbReference type="PANTHER" id="PTHR24291">
    <property type="entry name" value="CYTOCHROME P450 FAMILY 4"/>
    <property type="match status" value="1"/>
</dbReference>
<keyword evidence="2 7" id="KW-0349">Heme</keyword>
<keyword evidence="3 7" id="KW-0479">Metal-binding</keyword>
<dbReference type="InterPro" id="IPR002401">
    <property type="entry name" value="Cyt_P450_E_grp-I"/>
</dbReference>
<comment type="similarity">
    <text evidence="1 7">Belongs to the cytochrome P450 family.</text>
</comment>
<dbReference type="InterPro" id="IPR017972">
    <property type="entry name" value="Cyt_P450_CS"/>
</dbReference>
<dbReference type="RefSeq" id="WP_076430375.1">
    <property type="nucleotide sequence ID" value="NZ_FTNO01000002.1"/>
</dbReference>
<dbReference type="InterPro" id="IPR036396">
    <property type="entry name" value="Cyt_P450_sf"/>
</dbReference>
<evidence type="ECO:0000313" key="9">
    <source>
        <dbReference type="Proteomes" id="UP000186914"/>
    </source>
</evidence>
<dbReference type="PRINTS" id="PR00385">
    <property type="entry name" value="P450"/>
</dbReference>
<dbReference type="OrthoDB" id="9881at2157"/>
<dbReference type="PANTHER" id="PTHR24291:SF50">
    <property type="entry name" value="BIFUNCTIONAL ALBAFLAVENONE MONOOXYGENASE_TERPENE SYNTHASE"/>
    <property type="match status" value="1"/>
</dbReference>
<evidence type="ECO:0000256" key="5">
    <source>
        <dbReference type="ARBA" id="ARBA00023004"/>
    </source>
</evidence>
<dbReference type="InterPro" id="IPR050196">
    <property type="entry name" value="Cytochrome_P450_Monoox"/>
</dbReference>
<evidence type="ECO:0000256" key="3">
    <source>
        <dbReference type="ARBA" id="ARBA00022723"/>
    </source>
</evidence>
<dbReference type="Pfam" id="PF00067">
    <property type="entry name" value="p450"/>
    <property type="match status" value="1"/>
</dbReference>